<evidence type="ECO:0000256" key="11">
    <source>
        <dbReference type="ARBA" id="ARBA00083006"/>
    </source>
</evidence>
<protein>
    <recommendedName>
        <fullName evidence="8">AP-4 complex subunit sigma-1</fullName>
    </recommendedName>
    <alternativeName>
        <fullName evidence="12">AP-4 adaptor complex subunit sigma-1</fullName>
    </alternativeName>
    <alternativeName>
        <fullName evidence="10">Adaptor-related protein complex 4 subunit sigma-1</fullName>
    </alternativeName>
    <alternativeName>
        <fullName evidence="11">Sigma-1 subunit of AP-4</fullName>
    </alternativeName>
    <alternativeName>
        <fullName evidence="9">Sigma-4-adaptin</fullName>
    </alternativeName>
</protein>
<evidence type="ECO:0000256" key="8">
    <source>
        <dbReference type="ARBA" id="ARBA00072582"/>
    </source>
</evidence>
<dbReference type="AlphaFoldDB" id="A0A2Y9F2Y4"/>
<evidence type="ECO:0000256" key="1">
    <source>
        <dbReference type="ARBA" id="ARBA00004184"/>
    </source>
</evidence>
<dbReference type="CTD" id="11154"/>
<comment type="similarity">
    <text evidence="2">Belongs to the adaptor complexes small subunit family.</text>
</comment>
<dbReference type="SUPFAM" id="SSF64356">
    <property type="entry name" value="SNARE-like"/>
    <property type="match status" value="1"/>
</dbReference>
<evidence type="ECO:0000313" key="15">
    <source>
        <dbReference type="RefSeq" id="XP_007113429.2"/>
    </source>
</evidence>
<evidence type="ECO:0000259" key="13">
    <source>
        <dbReference type="Pfam" id="PF01217"/>
    </source>
</evidence>
<proteinExistence type="inferred from homology"/>
<dbReference type="InterPro" id="IPR016635">
    <property type="entry name" value="AP_complex_ssu"/>
</dbReference>
<dbReference type="Pfam" id="PF01217">
    <property type="entry name" value="Clat_adaptor_s"/>
    <property type="match status" value="1"/>
</dbReference>
<evidence type="ECO:0000313" key="14">
    <source>
        <dbReference type="Proteomes" id="UP000248484"/>
    </source>
</evidence>
<dbReference type="OrthoDB" id="371463at2759"/>
<reference evidence="15" key="1">
    <citation type="submission" date="2025-08" db="UniProtKB">
        <authorList>
            <consortium name="RefSeq"/>
        </authorList>
    </citation>
    <scope>IDENTIFICATION</scope>
    <source>
        <tissue evidence="15">Muscle</tissue>
    </source>
</reference>
<keyword evidence="14" id="KW-1185">Reference proteome</keyword>
<evidence type="ECO:0000256" key="10">
    <source>
        <dbReference type="ARBA" id="ARBA00080250"/>
    </source>
</evidence>
<dbReference type="FunCoup" id="A0A2Y9F2Y4">
    <property type="interactions" value="1181"/>
</dbReference>
<evidence type="ECO:0000256" key="7">
    <source>
        <dbReference type="ARBA" id="ARBA00062526"/>
    </source>
</evidence>
<dbReference type="CDD" id="cd14832">
    <property type="entry name" value="AP4_sigma"/>
    <property type="match status" value="1"/>
</dbReference>
<dbReference type="InterPro" id="IPR022775">
    <property type="entry name" value="AP_mu_sigma_su"/>
</dbReference>
<organism evidence="14 15">
    <name type="scientific">Physeter macrocephalus</name>
    <name type="common">Sperm whale</name>
    <name type="synonym">Physeter catodon</name>
    <dbReference type="NCBI Taxonomy" id="9755"/>
    <lineage>
        <taxon>Eukaryota</taxon>
        <taxon>Metazoa</taxon>
        <taxon>Chordata</taxon>
        <taxon>Craniata</taxon>
        <taxon>Vertebrata</taxon>
        <taxon>Euteleostomi</taxon>
        <taxon>Mammalia</taxon>
        <taxon>Eutheria</taxon>
        <taxon>Laurasiatheria</taxon>
        <taxon>Artiodactyla</taxon>
        <taxon>Whippomorpha</taxon>
        <taxon>Cetacea</taxon>
        <taxon>Odontoceti</taxon>
        <taxon>Physeteridae</taxon>
        <taxon>Physeter</taxon>
    </lineage>
</organism>
<dbReference type="GO" id="GO:0015031">
    <property type="term" value="P:protein transport"/>
    <property type="evidence" value="ECO:0007669"/>
    <property type="project" value="UniProtKB-KW"/>
</dbReference>
<keyword evidence="5" id="KW-0472">Membrane</keyword>
<accession>A0A2Y9F2Y4</accession>
<dbReference type="PANTHER" id="PTHR11753">
    <property type="entry name" value="ADAPTOR COMPLEXES SMALL SUBUNIT FAMILY"/>
    <property type="match status" value="1"/>
</dbReference>
<keyword evidence="3" id="KW-0813">Transport</keyword>
<dbReference type="Proteomes" id="UP000248484">
    <property type="component" value="Chromosome 11"/>
</dbReference>
<evidence type="ECO:0000256" key="4">
    <source>
        <dbReference type="ARBA" id="ARBA00022927"/>
    </source>
</evidence>
<dbReference type="GeneID" id="102985260"/>
<keyword evidence="4" id="KW-0653">Protein transport</keyword>
<evidence type="ECO:0000256" key="6">
    <source>
        <dbReference type="ARBA" id="ARBA00053594"/>
    </source>
</evidence>
<dbReference type="RefSeq" id="XP_007113429.2">
    <property type="nucleotide sequence ID" value="XM_007113367.4"/>
</dbReference>
<evidence type="ECO:0000256" key="9">
    <source>
        <dbReference type="ARBA" id="ARBA00075503"/>
    </source>
</evidence>
<dbReference type="Gene3D" id="3.30.450.60">
    <property type="match status" value="1"/>
</dbReference>
<dbReference type="FunFam" id="3.30.450.60:FF:000010">
    <property type="entry name" value="AP complex subunit sigma"/>
    <property type="match status" value="1"/>
</dbReference>
<dbReference type="KEGG" id="pcad:102985260"/>
<evidence type="ECO:0000256" key="3">
    <source>
        <dbReference type="ARBA" id="ARBA00022448"/>
    </source>
</evidence>
<comment type="subcellular location">
    <subcellularLocation>
        <location evidence="1">Endomembrane system</location>
        <topology evidence="1">Peripheral membrane protein</topology>
    </subcellularLocation>
</comment>
<feature type="domain" description="AP complex mu/sigma subunit" evidence="13">
    <location>
        <begin position="124"/>
        <end position="264"/>
    </location>
</feature>
<comment type="subunit">
    <text evidence="7">Adaptor protein complex 4 (AP-4) is a heterotetramer composed of two large adaptins (epsilon-type subunit AP4E1 and beta-type subunit AP4B1), a medium adaptin (mu-type subunit AP4M1) and a small adaptin (sigma-type AP4S1).</text>
</comment>
<gene>
    <name evidence="15" type="primary">AP4S1</name>
</gene>
<evidence type="ECO:0000256" key="5">
    <source>
        <dbReference type="ARBA" id="ARBA00023136"/>
    </source>
</evidence>
<dbReference type="STRING" id="9755.ENSPCTP00005009796"/>
<dbReference type="GO" id="GO:0012505">
    <property type="term" value="C:endomembrane system"/>
    <property type="evidence" value="ECO:0007669"/>
    <property type="project" value="UniProtKB-SubCell"/>
</dbReference>
<sequence length="267" mass="30633">MGLVALQHVGSSQTRDQTRVPCISRRILIHCTTRTLALCTQASVAVGHGLTSCGSRVLGRRLSSCGTWLSCSMACGNFPDQDQTCVSCNGRQILNHCATRFWLQLPLAITFELYLEKYWPEKKMIKFFLMVNKQGQTRLSKYYEHVEINKRTLLETEVIKSCLSRSNEQCSFIEYKDFKLIYRQYAALFIVVGVNDTENEMAIYEFIHNFVEVLDDYFSRVSELDIMFNLDKVHIILDEMVLNGCIVETNRARILAPLLILDKMSDS</sequence>
<dbReference type="InterPro" id="IPR011012">
    <property type="entry name" value="Longin-like_dom_sf"/>
</dbReference>
<evidence type="ECO:0000256" key="2">
    <source>
        <dbReference type="ARBA" id="ARBA00006972"/>
    </source>
</evidence>
<evidence type="ECO:0000256" key="12">
    <source>
        <dbReference type="ARBA" id="ARBA00084051"/>
    </source>
</evidence>
<dbReference type="GO" id="GO:0030124">
    <property type="term" value="C:AP-4 adaptor complex"/>
    <property type="evidence" value="ECO:0007669"/>
    <property type="project" value="Ensembl"/>
</dbReference>
<comment type="function">
    <text evidence="6">Component of the adaptor protein complex 4 (AP-4). Adaptor protein complexes are vesicle coat components involved both in vesicle formation and cargo selection. They control the vesicular transport of proteins in different trafficking pathways. AP-4 forms a non clathrin-associated coat on vesicles departing the trans-Golgi network (TGN) and may be involved in the targeting of proteins from the trans-Golgi network (TGN) to the endosomal-lysosomal system. It is also involved in protein sorting to the basolateral membrane in epithelial cells and the proper asymmetric localization of somatodendritic proteins in neurons. AP-4 is involved in the recognition and binding of tyrosine-based sorting signals found in the cytoplasmic part of cargos, but may also recognize other types of sorting signal.</text>
</comment>
<name>A0A2Y9F2Y4_PHYMC</name>